<dbReference type="GO" id="GO:0006396">
    <property type="term" value="P:RNA processing"/>
    <property type="evidence" value="ECO:0007669"/>
    <property type="project" value="TreeGrafter"/>
</dbReference>
<dbReference type="EMBL" id="OOIP01000016">
    <property type="protein sequence ID" value="SPO39811.1"/>
    <property type="molecule type" value="Genomic_DNA"/>
</dbReference>
<feature type="compositionally biased region" description="Polar residues" evidence="3">
    <location>
        <begin position="151"/>
        <end position="162"/>
    </location>
</feature>
<feature type="compositionally biased region" description="Acidic residues" evidence="3">
    <location>
        <begin position="258"/>
        <end position="275"/>
    </location>
</feature>
<feature type="compositionally biased region" description="Polar residues" evidence="3">
    <location>
        <begin position="29"/>
        <end position="41"/>
    </location>
</feature>
<dbReference type="GO" id="GO:0003723">
    <property type="term" value="F:RNA binding"/>
    <property type="evidence" value="ECO:0007669"/>
    <property type="project" value="TreeGrafter"/>
</dbReference>
<dbReference type="Pfam" id="PF08698">
    <property type="entry name" value="Fcf2"/>
    <property type="match status" value="1"/>
</dbReference>
<dbReference type="OrthoDB" id="427886at2759"/>
<feature type="compositionally biased region" description="Low complexity" evidence="3">
    <location>
        <begin position="184"/>
        <end position="198"/>
    </location>
</feature>
<sequence>MPTTRGGRETSPAKSTRSAKQLAAVEAGSSPSKPTRSTRQASPRKAASPAQPTRFSARLRSTSPFADPSAAPAPASSSSSTLSPIAEAATTTRASPRKRASPSKKGRSATPRSATPPTVSADSTEDQAPAAPSPSTLGMPSTDEIPELQQAEASVSTSTMSPAESGGRVEATEEAVEPVSTPNEQAEAAQESDAAPASLPTTVADLTSTNPIADTKPDVDNADDGHEQGPSRTPAASFSSSGSDSDSSSDASDSDSSSSDDSDSDSSSDDDDEEQGQAADLRALLEASAQSYKDRAQRPASSNGKAFGADEDVISFAEITGEVDLKGKGKAKEQLPLVDKVRAKLAATGKVPTAASTSAPPEPRLATTARVKNVDKHIDALDSGKLTGNPRARDAAKRPEISTAGRNWFDMPEFGASNSRLQAATKRSVVDAGKSSGSGGDARVATAEQLRKEVQAIRLRNALDPKRFYRGGAKDRGMPKYAQIGTIIASPLEPKSVMNRRERGRTVVEELIRDAEASAYAKRKFAESQERNASGRQGRGKRLRKHK</sequence>
<feature type="compositionally biased region" description="Basic and acidic residues" evidence="3">
    <location>
        <begin position="391"/>
        <end position="400"/>
    </location>
</feature>
<feature type="compositionally biased region" description="Polar residues" evidence="3">
    <location>
        <begin position="199"/>
        <end position="212"/>
    </location>
</feature>
<dbReference type="AlphaFoldDB" id="A0A5C3F8X3"/>
<feature type="compositionally biased region" description="Polar residues" evidence="3">
    <location>
        <begin position="110"/>
        <end position="122"/>
    </location>
</feature>
<feature type="compositionally biased region" description="Basic and acidic residues" evidence="3">
    <location>
        <begin position="215"/>
        <end position="229"/>
    </location>
</feature>
<reference evidence="5 6" key="1">
    <citation type="submission" date="2018-03" db="EMBL/GenBank/DDBJ databases">
        <authorList>
            <person name="Guldener U."/>
        </authorList>
    </citation>
    <scope>NUCLEOTIDE SEQUENCE [LARGE SCALE GENOMIC DNA]</scope>
    <source>
        <strain evidence="5 6">DAOM196992</strain>
    </source>
</reference>
<feature type="compositionally biased region" description="Basic residues" evidence="3">
    <location>
        <begin position="538"/>
        <end position="547"/>
    </location>
</feature>
<feature type="compositionally biased region" description="Basic residues" evidence="3">
    <location>
        <begin position="95"/>
        <end position="107"/>
    </location>
</feature>
<keyword evidence="2" id="KW-0539">Nucleus</keyword>
<evidence type="ECO:0000313" key="6">
    <source>
        <dbReference type="Proteomes" id="UP000323386"/>
    </source>
</evidence>
<organism evidence="5 6">
    <name type="scientific">Pseudozyma flocculosa</name>
    <dbReference type="NCBI Taxonomy" id="84751"/>
    <lineage>
        <taxon>Eukaryota</taxon>
        <taxon>Fungi</taxon>
        <taxon>Dikarya</taxon>
        <taxon>Basidiomycota</taxon>
        <taxon>Ustilaginomycotina</taxon>
        <taxon>Ustilaginomycetes</taxon>
        <taxon>Ustilaginales</taxon>
        <taxon>Ustilaginaceae</taxon>
        <taxon>Pseudozyma</taxon>
    </lineage>
</organism>
<dbReference type="PANTHER" id="PTHR21686">
    <property type="entry name" value="DEOXYNUCLEOTIDYLTRANSFERASE TERMINAL-INTERACTING PROTEIN 2"/>
    <property type="match status" value="1"/>
</dbReference>
<evidence type="ECO:0000256" key="3">
    <source>
        <dbReference type="SAM" id="MobiDB-lite"/>
    </source>
</evidence>
<dbReference type="Proteomes" id="UP000323386">
    <property type="component" value="Unassembled WGS sequence"/>
</dbReference>
<evidence type="ECO:0000256" key="2">
    <source>
        <dbReference type="ARBA" id="ARBA00023242"/>
    </source>
</evidence>
<evidence type="ECO:0000256" key="1">
    <source>
        <dbReference type="ARBA" id="ARBA00004604"/>
    </source>
</evidence>
<feature type="region of interest" description="Disordered" evidence="3">
    <location>
        <begin position="521"/>
        <end position="547"/>
    </location>
</feature>
<evidence type="ECO:0000313" key="5">
    <source>
        <dbReference type="EMBL" id="SPO39811.1"/>
    </source>
</evidence>
<feature type="domain" description="Fcf2 pre-rRNA processing C-terminal" evidence="4">
    <location>
        <begin position="447"/>
        <end position="524"/>
    </location>
</feature>
<feature type="compositionally biased region" description="Low complexity" evidence="3">
    <location>
        <begin position="61"/>
        <end position="84"/>
    </location>
</feature>
<feature type="region of interest" description="Disordered" evidence="3">
    <location>
        <begin position="348"/>
        <end position="409"/>
    </location>
</feature>
<dbReference type="PANTHER" id="PTHR21686:SF12">
    <property type="entry name" value="DEOXYNUCLEOTIDYLTRANSFERASE TERMINAL-INTERACTING PROTEIN 2"/>
    <property type="match status" value="1"/>
</dbReference>
<protein>
    <recommendedName>
        <fullName evidence="4">Fcf2 pre-rRNA processing C-terminal domain-containing protein</fullName>
    </recommendedName>
</protein>
<dbReference type="InterPro" id="IPR014810">
    <property type="entry name" value="Fcf2_C"/>
</dbReference>
<feature type="compositionally biased region" description="Basic and acidic residues" evidence="3">
    <location>
        <begin position="372"/>
        <end position="382"/>
    </location>
</feature>
<gene>
    <name evidence="5" type="ORF">PSFLO_05292</name>
</gene>
<feature type="compositionally biased region" description="Low complexity" evidence="3">
    <location>
        <begin position="237"/>
        <end position="257"/>
    </location>
</feature>
<proteinExistence type="predicted"/>
<keyword evidence="6" id="KW-1185">Reference proteome</keyword>
<comment type="subcellular location">
    <subcellularLocation>
        <location evidence="1">Nucleus</location>
        <location evidence="1">Nucleolus</location>
    </subcellularLocation>
</comment>
<name>A0A5C3F8X3_9BASI</name>
<feature type="region of interest" description="Disordered" evidence="3">
    <location>
        <begin position="1"/>
        <end position="308"/>
    </location>
</feature>
<dbReference type="InterPro" id="IPR039883">
    <property type="entry name" value="Fcf2/DNTTIP2"/>
</dbReference>
<dbReference type="GO" id="GO:0005730">
    <property type="term" value="C:nucleolus"/>
    <property type="evidence" value="ECO:0007669"/>
    <property type="project" value="UniProtKB-SubCell"/>
</dbReference>
<evidence type="ECO:0000259" key="4">
    <source>
        <dbReference type="Pfam" id="PF08698"/>
    </source>
</evidence>
<accession>A0A5C3F8X3</accession>